<feature type="region of interest" description="Disordered" evidence="1">
    <location>
        <begin position="15"/>
        <end position="35"/>
    </location>
</feature>
<dbReference type="AlphaFoldDB" id="A0A4C1TX35"/>
<evidence type="ECO:0000256" key="1">
    <source>
        <dbReference type="SAM" id="MobiDB-lite"/>
    </source>
</evidence>
<evidence type="ECO:0000313" key="3">
    <source>
        <dbReference type="Proteomes" id="UP000299102"/>
    </source>
</evidence>
<proteinExistence type="predicted"/>
<dbReference type="EMBL" id="BGZK01000097">
    <property type="protein sequence ID" value="GBP18444.1"/>
    <property type="molecule type" value="Genomic_DNA"/>
</dbReference>
<evidence type="ECO:0000313" key="2">
    <source>
        <dbReference type="EMBL" id="GBP18444.1"/>
    </source>
</evidence>
<dbReference type="Proteomes" id="UP000299102">
    <property type="component" value="Unassembled WGS sequence"/>
</dbReference>
<feature type="compositionally biased region" description="Basic and acidic residues" evidence="1">
    <location>
        <begin position="15"/>
        <end position="33"/>
    </location>
</feature>
<reference evidence="2 3" key="1">
    <citation type="journal article" date="2019" name="Commun. Biol.">
        <title>The bagworm genome reveals a unique fibroin gene that provides high tensile strength.</title>
        <authorList>
            <person name="Kono N."/>
            <person name="Nakamura H."/>
            <person name="Ohtoshi R."/>
            <person name="Tomita M."/>
            <person name="Numata K."/>
            <person name="Arakawa K."/>
        </authorList>
    </citation>
    <scope>NUCLEOTIDE SEQUENCE [LARGE SCALE GENOMIC DNA]</scope>
</reference>
<gene>
    <name evidence="2" type="ORF">EVAR_93847_1</name>
</gene>
<keyword evidence="3" id="KW-1185">Reference proteome</keyword>
<organism evidence="2 3">
    <name type="scientific">Eumeta variegata</name>
    <name type="common">Bagworm moth</name>
    <name type="synonym">Eumeta japonica</name>
    <dbReference type="NCBI Taxonomy" id="151549"/>
    <lineage>
        <taxon>Eukaryota</taxon>
        <taxon>Metazoa</taxon>
        <taxon>Ecdysozoa</taxon>
        <taxon>Arthropoda</taxon>
        <taxon>Hexapoda</taxon>
        <taxon>Insecta</taxon>
        <taxon>Pterygota</taxon>
        <taxon>Neoptera</taxon>
        <taxon>Endopterygota</taxon>
        <taxon>Lepidoptera</taxon>
        <taxon>Glossata</taxon>
        <taxon>Ditrysia</taxon>
        <taxon>Tineoidea</taxon>
        <taxon>Psychidae</taxon>
        <taxon>Oiketicinae</taxon>
        <taxon>Eumeta</taxon>
    </lineage>
</organism>
<protein>
    <submittedName>
        <fullName evidence="2">Uncharacterized protein</fullName>
    </submittedName>
</protein>
<sequence>MPFVWKKTLSTIERRQCEDRNPTHHSDSGDQRIRKSRKTHVINLKVYELQTCAGQVPRFYRPRAKLSVFGINDVDPASAGTTENAFT</sequence>
<comment type="caution">
    <text evidence="2">The sequence shown here is derived from an EMBL/GenBank/DDBJ whole genome shotgun (WGS) entry which is preliminary data.</text>
</comment>
<name>A0A4C1TX35_EUMVA</name>
<accession>A0A4C1TX35</accession>